<evidence type="ECO:0000313" key="3">
    <source>
        <dbReference type="Proteomes" id="UP000595140"/>
    </source>
</evidence>
<feature type="compositionally biased region" description="Basic and acidic residues" evidence="1">
    <location>
        <begin position="238"/>
        <end position="251"/>
    </location>
</feature>
<proteinExistence type="predicted"/>
<dbReference type="EMBL" id="OOIL02001092">
    <property type="protein sequence ID" value="VFQ71910.1"/>
    <property type="molecule type" value="Genomic_DNA"/>
</dbReference>
<accession>A0A484L6J8</accession>
<gene>
    <name evidence="2" type="ORF">CCAM_LOCUS13686</name>
</gene>
<sequence length="251" mass="28080">MVGYWGEEALSTSYIPLFVIELQEASPLQLMAERVEPSSQTSIDLNIMDLEQWVDDLVITPVDLSQIPNCDSKSTNLTKLPVKRAHEVLLLHQSSPSQSLLNASSPPTATISQAPIHTPADLDSNTYDDVESACRVVKHRRKAEGKGTHQFLTSESIVKLCNKELKGLEAYDIPTLSKPHIPVLDVFFEEPTIPNMAEADVRDREEDEHSDDSLDESESDYVGEKDEWMSSEDVSVDEESHSESEIVRYPI</sequence>
<feature type="region of interest" description="Disordered" evidence="1">
    <location>
        <begin position="196"/>
        <end position="251"/>
    </location>
</feature>
<organism evidence="2 3">
    <name type="scientific">Cuscuta campestris</name>
    <dbReference type="NCBI Taxonomy" id="132261"/>
    <lineage>
        <taxon>Eukaryota</taxon>
        <taxon>Viridiplantae</taxon>
        <taxon>Streptophyta</taxon>
        <taxon>Embryophyta</taxon>
        <taxon>Tracheophyta</taxon>
        <taxon>Spermatophyta</taxon>
        <taxon>Magnoliopsida</taxon>
        <taxon>eudicotyledons</taxon>
        <taxon>Gunneridae</taxon>
        <taxon>Pentapetalae</taxon>
        <taxon>asterids</taxon>
        <taxon>lamiids</taxon>
        <taxon>Solanales</taxon>
        <taxon>Convolvulaceae</taxon>
        <taxon>Cuscuteae</taxon>
        <taxon>Cuscuta</taxon>
        <taxon>Cuscuta subgen. Grammica</taxon>
        <taxon>Cuscuta sect. Cleistogrammica</taxon>
    </lineage>
</organism>
<reference evidence="2 3" key="1">
    <citation type="submission" date="2018-04" db="EMBL/GenBank/DDBJ databases">
        <authorList>
            <person name="Vogel A."/>
        </authorList>
    </citation>
    <scope>NUCLEOTIDE SEQUENCE [LARGE SCALE GENOMIC DNA]</scope>
</reference>
<dbReference type="AlphaFoldDB" id="A0A484L6J8"/>
<feature type="compositionally biased region" description="Acidic residues" evidence="1">
    <location>
        <begin position="205"/>
        <end position="221"/>
    </location>
</feature>
<dbReference type="Proteomes" id="UP000595140">
    <property type="component" value="Unassembled WGS sequence"/>
</dbReference>
<name>A0A484L6J8_9ASTE</name>
<keyword evidence="3" id="KW-1185">Reference proteome</keyword>
<evidence type="ECO:0000256" key="1">
    <source>
        <dbReference type="SAM" id="MobiDB-lite"/>
    </source>
</evidence>
<protein>
    <submittedName>
        <fullName evidence="2">Uncharacterized protein</fullName>
    </submittedName>
</protein>
<evidence type="ECO:0000313" key="2">
    <source>
        <dbReference type="EMBL" id="VFQ71910.1"/>
    </source>
</evidence>